<dbReference type="Gene3D" id="1.20.1050.10">
    <property type="match status" value="1"/>
</dbReference>
<dbReference type="SUPFAM" id="SSF47616">
    <property type="entry name" value="GST C-terminal domain-like"/>
    <property type="match status" value="1"/>
</dbReference>
<dbReference type="SFLD" id="SFLDS00019">
    <property type="entry name" value="Glutathione_Transferase_(cytos"/>
    <property type="match status" value="1"/>
</dbReference>
<dbReference type="OMA" id="WIKQREY"/>
<reference evidence="7 8" key="1">
    <citation type="journal article" date="2016" name="Genome Biol. Evol.">
        <title>Gene Family Evolution Reflects Adaptation to Soil Environmental Stressors in the Genome of the Collembolan Orchesella cincta.</title>
        <authorList>
            <person name="Faddeeva-Vakhrusheva A."/>
            <person name="Derks M.F."/>
            <person name="Anvar S.Y."/>
            <person name="Agamennone V."/>
            <person name="Suring W."/>
            <person name="Smit S."/>
            <person name="van Straalen N.M."/>
            <person name="Roelofs D."/>
        </authorList>
    </citation>
    <scope>NUCLEOTIDE SEQUENCE [LARGE SCALE GENOMIC DNA]</scope>
    <source>
        <tissue evidence="7">Mixed pool</tissue>
    </source>
</reference>
<dbReference type="InterPro" id="IPR036249">
    <property type="entry name" value="Thioredoxin-like_sf"/>
</dbReference>
<dbReference type="Pfam" id="PF02798">
    <property type="entry name" value="GST_N"/>
    <property type="match status" value="1"/>
</dbReference>
<dbReference type="SFLD" id="SFLDG01205">
    <property type="entry name" value="AMPS.1"/>
    <property type="match status" value="1"/>
</dbReference>
<accession>A0A1D2ML16</accession>
<dbReference type="OrthoDB" id="414243at2759"/>
<dbReference type="PANTHER" id="PTHR11571:SF224">
    <property type="entry name" value="HEMATOPOIETIC PROSTAGLANDIN D SYNTHASE"/>
    <property type="match status" value="1"/>
</dbReference>
<sequence>MDMDTYKLTYFDLRGIAEPIRLIFRYANIPFEDCKVNFELWKDVKHNFKWQQLPILEHNGKTLTQSVGISRFLASKFELKPQISGNSEETAWVDAKCDEIVGAIHDLRLQMKPFIHSKMGVENPEDGDMLKNTLLTSTVPRFLENLTEILIQLRQNGSVDESGNFIFGKKPTWPDFWLAHFTHQWSEVLEEPQLLDKYDLLKKQQEEVYNLPGVAEWIKERPDSFI</sequence>
<dbReference type="FunFam" id="3.40.30.10:FF:000258">
    <property type="entry name" value="Glutathione S-transferase"/>
    <property type="match status" value="1"/>
</dbReference>
<dbReference type="EC" id="2.5.1.18" evidence="1"/>
<evidence type="ECO:0000259" key="6">
    <source>
        <dbReference type="PROSITE" id="PS50405"/>
    </source>
</evidence>
<dbReference type="InterPro" id="IPR004045">
    <property type="entry name" value="Glutathione_S-Trfase_N"/>
</dbReference>
<feature type="domain" description="GST N-terminal" evidence="5">
    <location>
        <begin position="4"/>
        <end position="81"/>
    </location>
</feature>
<feature type="domain" description="GST C-terminal" evidence="6">
    <location>
        <begin position="86"/>
        <end position="226"/>
    </location>
</feature>
<keyword evidence="2 7" id="KW-0808">Transferase</keyword>
<dbReference type="InterPro" id="IPR004046">
    <property type="entry name" value="GST_C"/>
</dbReference>
<dbReference type="InterPro" id="IPR036282">
    <property type="entry name" value="Glutathione-S-Trfase_C_sf"/>
</dbReference>
<evidence type="ECO:0000256" key="2">
    <source>
        <dbReference type="ARBA" id="ARBA00022679"/>
    </source>
</evidence>
<dbReference type="Pfam" id="PF14497">
    <property type="entry name" value="GST_C_3"/>
    <property type="match status" value="1"/>
</dbReference>
<dbReference type="SFLD" id="SFLDG00363">
    <property type="entry name" value="AMPS_(cytGST):_Alpha-__Mu-__Pi"/>
    <property type="match status" value="1"/>
</dbReference>
<keyword evidence="8" id="KW-1185">Reference proteome</keyword>
<evidence type="ECO:0000313" key="8">
    <source>
        <dbReference type="Proteomes" id="UP000094527"/>
    </source>
</evidence>
<evidence type="ECO:0000259" key="5">
    <source>
        <dbReference type="PROSITE" id="PS50404"/>
    </source>
</evidence>
<protein>
    <recommendedName>
        <fullName evidence="1">glutathione transferase</fullName>
        <ecNumber evidence="1">2.5.1.18</ecNumber>
    </recommendedName>
</protein>
<dbReference type="GO" id="GO:0006749">
    <property type="term" value="P:glutathione metabolic process"/>
    <property type="evidence" value="ECO:0007669"/>
    <property type="project" value="TreeGrafter"/>
</dbReference>
<evidence type="ECO:0000256" key="1">
    <source>
        <dbReference type="ARBA" id="ARBA00012452"/>
    </source>
</evidence>
<dbReference type="CDD" id="cd03039">
    <property type="entry name" value="GST_N_Sigma_like"/>
    <property type="match status" value="1"/>
</dbReference>
<dbReference type="PROSITE" id="PS50404">
    <property type="entry name" value="GST_NTER"/>
    <property type="match status" value="1"/>
</dbReference>
<dbReference type="PANTHER" id="PTHR11571">
    <property type="entry name" value="GLUTATHIONE S-TRANSFERASE"/>
    <property type="match status" value="1"/>
</dbReference>
<gene>
    <name evidence="7" type="ORF">Ocin01_13099</name>
</gene>
<dbReference type="STRING" id="48709.A0A1D2ML16"/>
<dbReference type="PROSITE" id="PS50405">
    <property type="entry name" value="GST_CTER"/>
    <property type="match status" value="1"/>
</dbReference>
<comment type="similarity">
    <text evidence="3">Belongs to the GST superfamily. Sigma family.</text>
</comment>
<dbReference type="SUPFAM" id="SSF52833">
    <property type="entry name" value="Thioredoxin-like"/>
    <property type="match status" value="1"/>
</dbReference>
<name>A0A1D2ML16_ORCCI</name>
<dbReference type="GO" id="GO:0004364">
    <property type="term" value="F:glutathione transferase activity"/>
    <property type="evidence" value="ECO:0007669"/>
    <property type="project" value="UniProtKB-EC"/>
</dbReference>
<dbReference type="InterPro" id="IPR010987">
    <property type="entry name" value="Glutathione-S-Trfase_C-like"/>
</dbReference>
<dbReference type="Gene3D" id="3.40.30.10">
    <property type="entry name" value="Glutaredoxin"/>
    <property type="match status" value="1"/>
</dbReference>
<comment type="catalytic activity">
    <reaction evidence="4">
        <text>RX + glutathione = an S-substituted glutathione + a halide anion + H(+)</text>
        <dbReference type="Rhea" id="RHEA:16437"/>
        <dbReference type="ChEBI" id="CHEBI:15378"/>
        <dbReference type="ChEBI" id="CHEBI:16042"/>
        <dbReference type="ChEBI" id="CHEBI:17792"/>
        <dbReference type="ChEBI" id="CHEBI:57925"/>
        <dbReference type="ChEBI" id="CHEBI:90779"/>
        <dbReference type="EC" id="2.5.1.18"/>
    </reaction>
</comment>
<dbReference type="InterPro" id="IPR040079">
    <property type="entry name" value="Glutathione_S-Trfase"/>
</dbReference>
<dbReference type="AlphaFoldDB" id="A0A1D2ML16"/>
<dbReference type="CDD" id="cd03192">
    <property type="entry name" value="GST_C_Sigma_like"/>
    <property type="match status" value="1"/>
</dbReference>
<evidence type="ECO:0000256" key="4">
    <source>
        <dbReference type="ARBA" id="ARBA00047960"/>
    </source>
</evidence>
<evidence type="ECO:0000256" key="3">
    <source>
        <dbReference type="ARBA" id="ARBA00038317"/>
    </source>
</evidence>
<dbReference type="EMBL" id="LJIJ01000952">
    <property type="protein sequence ID" value="ODM93582.1"/>
    <property type="molecule type" value="Genomic_DNA"/>
</dbReference>
<dbReference type="Proteomes" id="UP000094527">
    <property type="component" value="Unassembled WGS sequence"/>
</dbReference>
<evidence type="ECO:0000313" key="7">
    <source>
        <dbReference type="EMBL" id="ODM93582.1"/>
    </source>
</evidence>
<proteinExistence type="inferred from homology"/>
<comment type="caution">
    <text evidence="7">The sequence shown here is derived from an EMBL/GenBank/DDBJ whole genome shotgun (WGS) entry which is preliminary data.</text>
</comment>
<dbReference type="InterPro" id="IPR050213">
    <property type="entry name" value="GST_superfamily"/>
</dbReference>
<organism evidence="7 8">
    <name type="scientific">Orchesella cincta</name>
    <name type="common">Springtail</name>
    <name type="synonym">Podura cincta</name>
    <dbReference type="NCBI Taxonomy" id="48709"/>
    <lineage>
        <taxon>Eukaryota</taxon>
        <taxon>Metazoa</taxon>
        <taxon>Ecdysozoa</taxon>
        <taxon>Arthropoda</taxon>
        <taxon>Hexapoda</taxon>
        <taxon>Collembola</taxon>
        <taxon>Entomobryomorpha</taxon>
        <taxon>Entomobryoidea</taxon>
        <taxon>Orchesellidae</taxon>
        <taxon>Orchesellinae</taxon>
        <taxon>Orchesella</taxon>
    </lineage>
</organism>